<name>A0ABW4DXQ2_9RHOB</name>
<dbReference type="Pfam" id="PF01548">
    <property type="entry name" value="DEDD_Tnp_IS110"/>
    <property type="match status" value="1"/>
</dbReference>
<accession>A0ABW4DXQ2</accession>
<evidence type="ECO:0000259" key="1">
    <source>
        <dbReference type="Pfam" id="PF01548"/>
    </source>
</evidence>
<organism evidence="2 3">
    <name type="scientific">Paracoccus nototheniae</name>
    <dbReference type="NCBI Taxonomy" id="2489002"/>
    <lineage>
        <taxon>Bacteria</taxon>
        <taxon>Pseudomonadati</taxon>
        <taxon>Pseudomonadota</taxon>
        <taxon>Alphaproteobacteria</taxon>
        <taxon>Rhodobacterales</taxon>
        <taxon>Paracoccaceae</taxon>
        <taxon>Paracoccus</taxon>
    </lineage>
</organism>
<dbReference type="PANTHER" id="PTHR33055:SF13">
    <property type="entry name" value="TRANSPOSASE"/>
    <property type="match status" value="1"/>
</dbReference>
<comment type="caution">
    <text evidence="2">The sequence shown here is derived from an EMBL/GenBank/DDBJ whole genome shotgun (WGS) entry which is preliminary data.</text>
</comment>
<protein>
    <submittedName>
        <fullName evidence="2">Transposase</fullName>
    </submittedName>
</protein>
<reference evidence="3" key="1">
    <citation type="journal article" date="2019" name="Int. J. Syst. Evol. Microbiol.">
        <title>The Global Catalogue of Microorganisms (GCM) 10K type strain sequencing project: providing services to taxonomists for standard genome sequencing and annotation.</title>
        <authorList>
            <consortium name="The Broad Institute Genomics Platform"/>
            <consortium name="The Broad Institute Genome Sequencing Center for Infectious Disease"/>
            <person name="Wu L."/>
            <person name="Ma J."/>
        </authorList>
    </citation>
    <scope>NUCLEOTIDE SEQUENCE [LARGE SCALE GENOMIC DNA]</scope>
    <source>
        <strain evidence="3">CCM 8875</strain>
    </source>
</reference>
<keyword evidence="3" id="KW-1185">Reference proteome</keyword>
<proteinExistence type="predicted"/>
<feature type="domain" description="Transposase IS110-like N-terminal" evidence="1">
    <location>
        <begin position="5"/>
        <end position="115"/>
    </location>
</feature>
<gene>
    <name evidence="2" type="ORF">ACFQ5P_09230</name>
</gene>
<dbReference type="InterPro" id="IPR002525">
    <property type="entry name" value="Transp_IS110-like_N"/>
</dbReference>
<evidence type="ECO:0000313" key="2">
    <source>
        <dbReference type="EMBL" id="MFD1481478.1"/>
    </source>
</evidence>
<dbReference type="PANTHER" id="PTHR33055">
    <property type="entry name" value="TRANSPOSASE FOR INSERTION SEQUENCE ELEMENT IS1111A"/>
    <property type="match status" value="1"/>
</dbReference>
<evidence type="ECO:0000313" key="3">
    <source>
        <dbReference type="Proteomes" id="UP001597302"/>
    </source>
</evidence>
<dbReference type="EMBL" id="JBHTOQ010000022">
    <property type="protein sequence ID" value="MFD1481478.1"/>
    <property type="molecule type" value="Genomic_DNA"/>
</dbReference>
<dbReference type="InterPro" id="IPR047650">
    <property type="entry name" value="Transpos_IS110"/>
</dbReference>
<dbReference type="Proteomes" id="UP001597302">
    <property type="component" value="Unassembled WGS sequence"/>
</dbReference>
<sequence>MQDRHALAAWFKSFGVTSVAMESTGVYWVPALKSREGHGFPAVLVNQRYEKNVPGRKTQVGDAGWLPQLHFYGLLRGSFRPEAEIATLCAYMRQRGRLTENPAAHIQHMQKTLMEMTLRLHHVVSDIIGATGMRIIRAIVSGEYDPEILSTFRDTRCHSSLDTIKAALVGNDCHARAASQVAQQLC</sequence>
<dbReference type="RefSeq" id="WP_242679750.1">
    <property type="nucleotide sequence ID" value="NZ_CBCSAJ010000064.1"/>
</dbReference>